<keyword evidence="2" id="KW-1185">Reference proteome</keyword>
<dbReference type="Proteomes" id="UP000466966">
    <property type="component" value="Unassembled WGS sequence"/>
</dbReference>
<protein>
    <submittedName>
        <fullName evidence="1">Uncharacterized protein</fullName>
    </submittedName>
</protein>
<dbReference type="RefSeq" id="WP_160772814.1">
    <property type="nucleotide sequence ID" value="NZ_WTYV01000006.1"/>
</dbReference>
<gene>
    <name evidence="1" type="ORF">GRI99_14720</name>
</gene>
<name>A0A844Z4X4_9SPHN</name>
<reference evidence="1 2" key="1">
    <citation type="submission" date="2019-12" db="EMBL/GenBank/DDBJ databases">
        <title>Genomic-based taxomic classification of the family Erythrobacteraceae.</title>
        <authorList>
            <person name="Xu L."/>
        </authorList>
    </citation>
    <scope>NUCLEOTIDE SEQUENCE [LARGE SCALE GENOMIC DNA]</scope>
    <source>
        <strain evidence="1 2">M0322</strain>
    </source>
</reference>
<evidence type="ECO:0000313" key="1">
    <source>
        <dbReference type="EMBL" id="MXO72883.1"/>
    </source>
</evidence>
<proteinExistence type="predicted"/>
<dbReference type="AlphaFoldDB" id="A0A844Z4X4"/>
<organism evidence="1 2">
    <name type="scientific">Alteraurantiacibacter buctensis</name>
    <dbReference type="NCBI Taxonomy" id="1503981"/>
    <lineage>
        <taxon>Bacteria</taxon>
        <taxon>Pseudomonadati</taxon>
        <taxon>Pseudomonadota</taxon>
        <taxon>Alphaproteobacteria</taxon>
        <taxon>Sphingomonadales</taxon>
        <taxon>Erythrobacteraceae</taxon>
        <taxon>Alteraurantiacibacter</taxon>
    </lineage>
</organism>
<comment type="caution">
    <text evidence="1">The sequence shown here is derived from an EMBL/GenBank/DDBJ whole genome shotgun (WGS) entry which is preliminary data.</text>
</comment>
<sequence>MTDPLAAARSETIEWVLRHDKLEAENAELRARWPSLPMTISTGTS</sequence>
<evidence type="ECO:0000313" key="2">
    <source>
        <dbReference type="Proteomes" id="UP000466966"/>
    </source>
</evidence>
<dbReference type="EMBL" id="WTYV01000006">
    <property type="protein sequence ID" value="MXO72883.1"/>
    <property type="molecule type" value="Genomic_DNA"/>
</dbReference>
<accession>A0A844Z4X4</accession>